<evidence type="ECO:0008006" key="4">
    <source>
        <dbReference type="Google" id="ProtNLM"/>
    </source>
</evidence>
<protein>
    <recommendedName>
        <fullName evidence="4">Recombinase</fullName>
    </recommendedName>
</protein>
<feature type="coiled-coil region" evidence="1">
    <location>
        <begin position="46"/>
        <end position="94"/>
    </location>
</feature>
<keyword evidence="1" id="KW-0175">Coiled coil</keyword>
<evidence type="ECO:0000313" key="3">
    <source>
        <dbReference type="Proteomes" id="UP000216867"/>
    </source>
</evidence>
<comment type="caution">
    <text evidence="2">The sequence shown here is derived from an EMBL/GenBank/DDBJ whole genome shotgun (WGS) entry which is preliminary data.</text>
</comment>
<dbReference type="EMBL" id="NCWY01000003">
    <property type="protein sequence ID" value="PAK96673.1"/>
    <property type="molecule type" value="Genomic_DNA"/>
</dbReference>
<reference evidence="2 3" key="1">
    <citation type="submission" date="2017-04" db="EMBL/GenBank/DDBJ databases">
        <title>Kefir bacterial isolates.</title>
        <authorList>
            <person name="Kim Y."/>
            <person name="Blasche S."/>
            <person name="Patil K.R."/>
        </authorList>
    </citation>
    <scope>NUCLEOTIDE SEQUENCE [LARGE SCALE GENOMIC DNA]</scope>
    <source>
        <strain evidence="2 3">OG2</strain>
    </source>
</reference>
<dbReference type="AlphaFoldDB" id="A0A269ZFW1"/>
<sequence>MLIEAVEDKMPKLYARLSLGGELGRQIERLLCEGLQLLRKDDRETRDQLQATRDGIEKKQRKLLEAHYNDAISMEILREEQQALNTQLVAVKRDLELFEADDRDTEQILSQALDFAENCFQMYARAPEHLKRIFNQVFFEKVLVVQDDHEYKVEPAFKAPFDVIFSPLTASLATQVTRLRSTHFLSYNPRARGKHNSPSMTTGCAWMFSTMARLLRSKV</sequence>
<name>A0A269ZFW1_9MICO</name>
<evidence type="ECO:0000256" key="1">
    <source>
        <dbReference type="SAM" id="Coils"/>
    </source>
</evidence>
<gene>
    <name evidence="2" type="ORF">B8X04_05025</name>
</gene>
<accession>A0A269ZFW1</accession>
<organism evidence="2 3">
    <name type="scientific">Brevibacterium casei</name>
    <dbReference type="NCBI Taxonomy" id="33889"/>
    <lineage>
        <taxon>Bacteria</taxon>
        <taxon>Bacillati</taxon>
        <taxon>Actinomycetota</taxon>
        <taxon>Actinomycetes</taxon>
        <taxon>Micrococcales</taxon>
        <taxon>Brevibacteriaceae</taxon>
        <taxon>Brevibacterium</taxon>
    </lineage>
</organism>
<evidence type="ECO:0000313" key="2">
    <source>
        <dbReference type="EMBL" id="PAK96673.1"/>
    </source>
</evidence>
<proteinExistence type="predicted"/>
<dbReference type="Proteomes" id="UP000216867">
    <property type="component" value="Unassembled WGS sequence"/>
</dbReference>